<organism evidence="1 2">
    <name type="scientific">Penicillium subrubescens</name>
    <dbReference type="NCBI Taxonomy" id="1316194"/>
    <lineage>
        <taxon>Eukaryota</taxon>
        <taxon>Fungi</taxon>
        <taxon>Dikarya</taxon>
        <taxon>Ascomycota</taxon>
        <taxon>Pezizomycotina</taxon>
        <taxon>Eurotiomycetes</taxon>
        <taxon>Eurotiomycetidae</taxon>
        <taxon>Eurotiales</taxon>
        <taxon>Aspergillaceae</taxon>
        <taxon>Penicillium</taxon>
    </lineage>
</organism>
<keyword evidence="2" id="KW-1185">Reference proteome</keyword>
<accession>A0A1Q5TG05</accession>
<dbReference type="STRING" id="1316194.A0A1Q5TG05"/>
<dbReference type="PANTHER" id="PTHR37490">
    <property type="entry name" value="EXPRESSED PROTEIN"/>
    <property type="match status" value="1"/>
</dbReference>
<dbReference type="Proteomes" id="UP000186955">
    <property type="component" value="Unassembled WGS sequence"/>
</dbReference>
<dbReference type="EMBL" id="MNBE01000664">
    <property type="protein sequence ID" value="OKO99158.1"/>
    <property type="molecule type" value="Genomic_DNA"/>
</dbReference>
<reference evidence="1 2" key="1">
    <citation type="submission" date="2016-10" db="EMBL/GenBank/DDBJ databases">
        <title>Genome sequence of the ascomycete fungus Penicillium subrubescens.</title>
        <authorList>
            <person name="De Vries R.P."/>
            <person name="Peng M."/>
            <person name="Dilokpimol A."/>
            <person name="Hilden K."/>
            <person name="Makela M.R."/>
            <person name="Grigoriev I."/>
            <person name="Riley R."/>
            <person name="Granchi Z."/>
        </authorList>
    </citation>
    <scope>NUCLEOTIDE SEQUENCE [LARGE SCALE GENOMIC DNA]</scope>
    <source>
        <strain evidence="1 2">CBS 132785</strain>
    </source>
</reference>
<dbReference type="PANTHER" id="PTHR37490:SF2">
    <property type="match status" value="1"/>
</dbReference>
<proteinExistence type="predicted"/>
<evidence type="ECO:0000313" key="2">
    <source>
        <dbReference type="Proteomes" id="UP000186955"/>
    </source>
</evidence>
<dbReference type="AlphaFoldDB" id="A0A1Q5TG05"/>
<protein>
    <submittedName>
        <fullName evidence="1">Uncharacterized protein</fullName>
    </submittedName>
</protein>
<sequence>MFSGSVPFVYTTERSPEFGLLVPPTLRGREASAYLSYVIEFYDHLPEYSIFVHAFPEQWHNDLFGPYTLNTLRNIRLQSVDAYGYVNLRCQHNPGCPTSVYPLSPSQADIENHDIRAYFSDAYQQIFNVTSDKVPGAIGNVCCGHCPRFEQCRCDVYGWCGPLPSGESLQAVIKPDPHDGSPT</sequence>
<comment type="caution">
    <text evidence="1">The sequence shown here is derived from an EMBL/GenBank/DDBJ whole genome shotgun (WGS) entry which is preliminary data.</text>
</comment>
<dbReference type="InterPro" id="IPR021838">
    <property type="entry name" value="DUF3431"/>
</dbReference>
<gene>
    <name evidence="1" type="ORF">PENSUB_8545</name>
</gene>
<name>A0A1Q5TG05_9EURO</name>
<evidence type="ECO:0000313" key="1">
    <source>
        <dbReference type="EMBL" id="OKO99158.1"/>
    </source>
</evidence>
<dbReference type="Pfam" id="PF11913">
    <property type="entry name" value="DUF3431"/>
    <property type="match status" value="1"/>
</dbReference>